<feature type="domain" description="HAT C-terminal dimerisation" evidence="7">
    <location>
        <begin position="868"/>
        <end position="934"/>
    </location>
</feature>
<feature type="compositionally biased region" description="Acidic residues" evidence="6">
    <location>
        <begin position="65"/>
        <end position="75"/>
    </location>
</feature>
<dbReference type="Proteomes" id="UP000189911">
    <property type="component" value="Chromosome G"/>
</dbReference>
<dbReference type="InterPro" id="IPR052035">
    <property type="entry name" value="ZnF_BED_domain_contain"/>
</dbReference>
<dbReference type="GO" id="GO:0008270">
    <property type="term" value="F:zinc ion binding"/>
    <property type="evidence" value="ECO:0007669"/>
    <property type="project" value="UniProtKB-KW"/>
</dbReference>
<sequence>MYHLRAKRRRDYKDLTNGLWKKQNLQSTPSLSEVSSADTLVSESLQYLSSHEVLLDDNEAFSSDDGCEQTEEDEGPVSKHEQGHVHPEEPNEADIQRGQSQIQAEPTTDLAISARQSYNRGSSEDSTRVICQTLQIPSSTYVNEPIICQNMSGQTLQRVKTATINQTITIPIHGRIYPSGRKRNVYDSSLQPEHFYHHSGSSHSDEQHTTRLNNDSFSSTLEGPESERAFIEKFRFDFEEFSINPFAKPSISGSTQQIDIGDQDKKKFETWLTTSPWRIWVTKVYSQHPFALCKFDECEHRFTFHGNPTSSNIIRHLKRQHNNDYELFFKGLKGKQKPLETFSAVRTIVSKPFPFAKRFLKFLSLNNSKLHLLNVFIEGFIPFSLVESQGFRLLLDNYNSLGRSSASSRKGLVNLLAQYETEFSLQLKQTLRQSSNFNLLIDTWTSSNQKRYLTVMVCFCPNLNVKSKLSKDDVNTGKRPNTHILDFIDLSNQRLTSDNIKAALLSCLTKYSICHKVSSITLDNGSNNISMLEDLHKEIQNGFGPYGVGSIVKVRCMNHVLNRVFLDILNGFEMHHKELLSRIDKLAYFTKSDVYIRGKIQTYIPCAIPKHNNTSFSSRYRQLDAFLKVSKGAKEFFFENRFDLEYQLTQEDCSIFCYEQGEIESILFLLRLTRIIYEVTMMLQDDSLNSLYHGIEYYMQLNRYFDSCESIKNGSMDSDHLQTVGLKLTHFSAPKEIRDEIIDAIVAARPKFEKYLKVAYKEPGYWAAHILQPRCKSHLLTNVFDKPFSDHVLELVNGYVTQYIKKFNESSDILSNDEHLVPARLKPVKGKKFKVMRNLSKLCEQNLATCSRAIKDEWQIFLDEPLDTESSYLEYWLANQNRFPALCSLALSFFHTKISIADVDRCFSISKRALESRFSLASENLRRTMILRNRMKCFDVYSEMLVAEDIACDAWTKDEGTFKSTSD</sequence>
<evidence type="ECO:0000256" key="4">
    <source>
        <dbReference type="ARBA" id="ARBA00022833"/>
    </source>
</evidence>
<evidence type="ECO:0000313" key="8">
    <source>
        <dbReference type="EMBL" id="SCV04238.1"/>
    </source>
</evidence>
<dbReference type="GO" id="GO:0046983">
    <property type="term" value="F:protein dimerization activity"/>
    <property type="evidence" value="ECO:0007669"/>
    <property type="project" value="InterPro"/>
</dbReference>
<feature type="compositionally biased region" description="Polar residues" evidence="6">
    <location>
        <begin position="23"/>
        <end position="38"/>
    </location>
</feature>
<organism evidence="8 9">
    <name type="scientific">Lachancea nothofagi CBS 11611</name>
    <dbReference type="NCBI Taxonomy" id="1266666"/>
    <lineage>
        <taxon>Eukaryota</taxon>
        <taxon>Fungi</taxon>
        <taxon>Dikarya</taxon>
        <taxon>Ascomycota</taxon>
        <taxon>Saccharomycotina</taxon>
        <taxon>Saccharomycetes</taxon>
        <taxon>Saccharomycetales</taxon>
        <taxon>Saccharomycetaceae</taxon>
        <taxon>Lachancea</taxon>
    </lineage>
</organism>
<protein>
    <submittedName>
        <fullName evidence="8">Putative transposase of the Rover1 hAT-like family</fullName>
    </submittedName>
</protein>
<accession>A0A1G4KID4</accession>
<dbReference type="OrthoDB" id="4035947at2759"/>
<name>A0A1G4KID4_9SACH</name>
<feature type="compositionally biased region" description="Polar residues" evidence="6">
    <location>
        <begin position="97"/>
        <end position="106"/>
    </location>
</feature>
<feature type="region of interest" description="Disordered" evidence="6">
    <location>
        <begin position="194"/>
        <end position="224"/>
    </location>
</feature>
<dbReference type="GO" id="GO:0005634">
    <property type="term" value="C:nucleus"/>
    <property type="evidence" value="ECO:0007669"/>
    <property type="project" value="UniProtKB-SubCell"/>
</dbReference>
<reference evidence="9" key="1">
    <citation type="submission" date="2016-03" db="EMBL/GenBank/DDBJ databases">
        <authorList>
            <person name="Devillers Hugo."/>
        </authorList>
    </citation>
    <scope>NUCLEOTIDE SEQUENCE [LARGE SCALE GENOMIC DNA]</scope>
</reference>
<evidence type="ECO:0000256" key="1">
    <source>
        <dbReference type="ARBA" id="ARBA00004123"/>
    </source>
</evidence>
<dbReference type="InterPro" id="IPR008906">
    <property type="entry name" value="HATC_C_dom"/>
</dbReference>
<evidence type="ECO:0000256" key="2">
    <source>
        <dbReference type="ARBA" id="ARBA00022723"/>
    </source>
</evidence>
<feature type="compositionally biased region" description="Polar residues" evidence="6">
    <location>
        <begin position="210"/>
        <end position="221"/>
    </location>
</feature>
<keyword evidence="2" id="KW-0479">Metal-binding</keyword>
<proteinExistence type="predicted"/>
<evidence type="ECO:0000256" key="5">
    <source>
        <dbReference type="ARBA" id="ARBA00023242"/>
    </source>
</evidence>
<dbReference type="AlphaFoldDB" id="A0A1G4KID4"/>
<keyword evidence="3" id="KW-0863">Zinc-finger</keyword>
<evidence type="ECO:0000313" key="9">
    <source>
        <dbReference type="Proteomes" id="UP000189911"/>
    </source>
</evidence>
<keyword evidence="5" id="KW-0539">Nucleus</keyword>
<keyword evidence="4" id="KW-0862">Zinc</keyword>
<dbReference type="PANTHER" id="PTHR46481:SF10">
    <property type="entry name" value="ZINC FINGER BED DOMAIN-CONTAINING PROTEIN 39"/>
    <property type="match status" value="1"/>
</dbReference>
<feature type="region of interest" description="Disordered" evidence="6">
    <location>
        <begin position="60"/>
        <end position="108"/>
    </location>
</feature>
<evidence type="ECO:0000256" key="6">
    <source>
        <dbReference type="SAM" id="MobiDB-lite"/>
    </source>
</evidence>
<dbReference type="SUPFAM" id="SSF53098">
    <property type="entry name" value="Ribonuclease H-like"/>
    <property type="match status" value="1"/>
</dbReference>
<feature type="compositionally biased region" description="Basic residues" evidence="6">
    <location>
        <begin position="1"/>
        <end position="10"/>
    </location>
</feature>
<evidence type="ECO:0000256" key="3">
    <source>
        <dbReference type="ARBA" id="ARBA00022771"/>
    </source>
</evidence>
<evidence type="ECO:0000259" key="7">
    <source>
        <dbReference type="Pfam" id="PF05699"/>
    </source>
</evidence>
<dbReference type="InterPro" id="IPR012337">
    <property type="entry name" value="RNaseH-like_sf"/>
</dbReference>
<keyword evidence="9" id="KW-1185">Reference proteome</keyword>
<dbReference type="PANTHER" id="PTHR46481">
    <property type="entry name" value="ZINC FINGER BED DOMAIN-CONTAINING PROTEIN 4"/>
    <property type="match status" value="1"/>
</dbReference>
<feature type="region of interest" description="Disordered" evidence="6">
    <location>
        <begin position="1"/>
        <end position="38"/>
    </location>
</feature>
<comment type="subcellular location">
    <subcellularLocation>
        <location evidence="1">Nucleus</location>
    </subcellularLocation>
</comment>
<gene>
    <name evidence="8" type="ORF">LANO_0G08988T</name>
</gene>
<feature type="compositionally biased region" description="Basic and acidic residues" evidence="6">
    <location>
        <begin position="76"/>
        <end position="89"/>
    </location>
</feature>
<dbReference type="Pfam" id="PF05699">
    <property type="entry name" value="Dimer_Tnp_hAT"/>
    <property type="match status" value="1"/>
</dbReference>
<dbReference type="EMBL" id="LT598453">
    <property type="protein sequence ID" value="SCV04238.1"/>
    <property type="molecule type" value="Genomic_DNA"/>
</dbReference>